<evidence type="ECO:0000256" key="4">
    <source>
        <dbReference type="ARBA" id="ARBA00022722"/>
    </source>
</evidence>
<keyword evidence="4" id="KW-0378">Hydrolase</keyword>
<keyword evidence="6" id="KW-0333">Golgi apparatus</keyword>
<evidence type="ECO:0000313" key="13">
    <source>
        <dbReference type="Proteomes" id="UP000479710"/>
    </source>
</evidence>
<comment type="subcellular location">
    <subcellularLocation>
        <location evidence="1">Cell membrane</location>
        <topology evidence="1">Peripheral membrane protein</topology>
    </subcellularLocation>
    <subcellularLocation>
        <location evidence="2">Golgi apparatus membrane</location>
        <topology evidence="2">Peripheral membrane protein</topology>
    </subcellularLocation>
</comment>
<dbReference type="EMBL" id="SPHZ02000005">
    <property type="protein sequence ID" value="KAF0916784.1"/>
    <property type="molecule type" value="Genomic_DNA"/>
</dbReference>
<dbReference type="Proteomes" id="UP000479710">
    <property type="component" value="Unassembled WGS sequence"/>
</dbReference>
<dbReference type="PANTHER" id="PTHR45657">
    <property type="entry name" value="CRAL-TRIO DOMAIN-CONTAINING PROTEIN YKL091C-RELATED"/>
    <property type="match status" value="1"/>
</dbReference>
<evidence type="ECO:0000256" key="3">
    <source>
        <dbReference type="ARBA" id="ARBA00009095"/>
    </source>
</evidence>
<dbReference type="EMBL" id="SPHZ02000005">
    <property type="protein sequence ID" value="KAF0916785.1"/>
    <property type="molecule type" value="Genomic_DNA"/>
</dbReference>
<evidence type="ECO:0000256" key="2">
    <source>
        <dbReference type="ARBA" id="ARBA00004395"/>
    </source>
</evidence>
<comment type="similarity">
    <text evidence="3">Belongs to the bifunctional nuclease family.</text>
</comment>
<evidence type="ECO:0000313" key="12">
    <source>
        <dbReference type="EMBL" id="KAF0916785.1"/>
    </source>
</evidence>
<dbReference type="GO" id="GO:0000139">
    <property type="term" value="C:Golgi membrane"/>
    <property type="evidence" value="ECO:0007669"/>
    <property type="project" value="UniProtKB-SubCell"/>
</dbReference>
<dbReference type="EMBL" id="SPHZ02000005">
    <property type="protein sequence ID" value="KAF0916786.1"/>
    <property type="molecule type" value="Genomic_DNA"/>
</dbReference>
<evidence type="ECO:0008006" key="14">
    <source>
        <dbReference type="Google" id="ProtNLM"/>
    </source>
</evidence>
<dbReference type="SMART" id="SM00516">
    <property type="entry name" value="SEC14"/>
    <property type="match status" value="1"/>
</dbReference>
<name>A0A6G1DVB2_9ORYZ</name>
<evidence type="ECO:0000259" key="11">
    <source>
        <dbReference type="PROSITE" id="PS51658"/>
    </source>
</evidence>
<dbReference type="CDD" id="cd00170">
    <property type="entry name" value="SEC14"/>
    <property type="match status" value="1"/>
</dbReference>
<organism evidence="12 13">
    <name type="scientific">Oryza meyeriana var. granulata</name>
    <dbReference type="NCBI Taxonomy" id="110450"/>
    <lineage>
        <taxon>Eukaryota</taxon>
        <taxon>Viridiplantae</taxon>
        <taxon>Streptophyta</taxon>
        <taxon>Embryophyta</taxon>
        <taxon>Tracheophyta</taxon>
        <taxon>Spermatophyta</taxon>
        <taxon>Magnoliopsida</taxon>
        <taxon>Liliopsida</taxon>
        <taxon>Poales</taxon>
        <taxon>Poaceae</taxon>
        <taxon>BOP clade</taxon>
        <taxon>Oryzoideae</taxon>
        <taxon>Oryzeae</taxon>
        <taxon>Oryzinae</taxon>
        <taxon>Oryza</taxon>
        <taxon>Oryza meyeriana</taxon>
    </lineage>
</organism>
<dbReference type="InterPro" id="IPR036104">
    <property type="entry name" value="BFN_sf"/>
</dbReference>
<dbReference type="GO" id="GO:0015031">
    <property type="term" value="P:protein transport"/>
    <property type="evidence" value="ECO:0007669"/>
    <property type="project" value="UniProtKB-KW"/>
</dbReference>
<dbReference type="Gene3D" id="3.10.690.10">
    <property type="entry name" value="Bifunctional nuclease domain"/>
    <property type="match status" value="1"/>
</dbReference>
<evidence type="ECO:0000256" key="5">
    <source>
        <dbReference type="ARBA" id="ARBA00022927"/>
    </source>
</evidence>
<dbReference type="InterPro" id="IPR003729">
    <property type="entry name" value="Bi_nuclease_dom"/>
</dbReference>
<dbReference type="SUPFAM" id="SSF46938">
    <property type="entry name" value="CRAL/TRIO N-terminal domain"/>
    <property type="match status" value="1"/>
</dbReference>
<dbReference type="EMBL" id="SPHZ02000005">
    <property type="protein sequence ID" value="KAF0916783.1"/>
    <property type="molecule type" value="Genomic_DNA"/>
</dbReference>
<dbReference type="InterPro" id="IPR011074">
    <property type="entry name" value="CRAL/TRIO_N_dom"/>
</dbReference>
<gene>
    <name evidence="12" type="ORF">E2562_011617</name>
</gene>
<proteinExistence type="inferred from homology"/>
<feature type="domain" description="CRAL-TRIO" evidence="10">
    <location>
        <begin position="452"/>
        <end position="626"/>
    </location>
</feature>
<evidence type="ECO:0000256" key="7">
    <source>
        <dbReference type="ARBA" id="ARBA00025428"/>
    </source>
</evidence>
<dbReference type="InterPro" id="IPR036273">
    <property type="entry name" value="CRAL/TRIO_N_dom_sf"/>
</dbReference>
<dbReference type="OrthoDB" id="1434354at2759"/>
<dbReference type="SMART" id="SM01100">
    <property type="entry name" value="CRAL_TRIO_N"/>
    <property type="match status" value="1"/>
</dbReference>
<evidence type="ECO:0000256" key="8">
    <source>
        <dbReference type="ARBA" id="ARBA00038020"/>
    </source>
</evidence>
<dbReference type="SUPFAM" id="SSF103256">
    <property type="entry name" value="Hypothetical protein TM0160"/>
    <property type="match status" value="1"/>
</dbReference>
<keyword evidence="13" id="KW-1185">Reference proteome</keyword>
<comment type="function">
    <text evidence="7">Bifunctional nuclease with both RNase and DNase activities. Involved in basal defense response. Participates in abscisic acid-derived callose deposition following infection by a necrotrophic pathogen.</text>
</comment>
<dbReference type="PROSITE" id="PS50191">
    <property type="entry name" value="CRAL_TRIO"/>
    <property type="match status" value="1"/>
</dbReference>
<dbReference type="PROSITE" id="PS51658">
    <property type="entry name" value="BFN"/>
    <property type="match status" value="1"/>
</dbReference>
<evidence type="ECO:0000256" key="1">
    <source>
        <dbReference type="ARBA" id="ARBA00004202"/>
    </source>
</evidence>
<dbReference type="Pfam" id="PF02577">
    <property type="entry name" value="BFN_dom"/>
    <property type="match status" value="1"/>
</dbReference>
<dbReference type="GO" id="GO:0004518">
    <property type="term" value="F:nuclease activity"/>
    <property type="evidence" value="ECO:0007669"/>
    <property type="project" value="UniProtKB-UniRule"/>
</dbReference>
<evidence type="ECO:0000256" key="6">
    <source>
        <dbReference type="ARBA" id="ARBA00023034"/>
    </source>
</evidence>
<dbReference type="FunFam" id="3.40.525.10:FF:000011">
    <property type="entry name" value="SEC14 cytosolic factor"/>
    <property type="match status" value="1"/>
</dbReference>
<sequence>MEIINGPVLPRYAAPATGALTSDVKISGQLLRRVHLRRRACGLQGDHYRAARRFFGLPSERHGRSGWVWPVCCSYGSSSDGDGAAAADFDASGEEFVNSSVMEAVELRSVSDGFVIKMRDGKNLRCVQNNPRVLRLRDSAPHHAIVLKMEDGSDLLLPIIVMETPSIMLLAALRNIRIPRPTIYNVVKEMTERMGYVVQLVRITEMVHDAYYSRLYLAKIGNEEETISFDLKPSDAINIAFRCKVPIQVNRRIAYNNGLKVVQPKPSESYVSSDQFQYTRLDRPGDQPCFEAQEFDLVRNMLIAAVEERYKDAGAGFEGFVHDDEKKELKSDEDNSEGDKKAKTGSFKKRAISAGNKFRRSLRRKRKRKIGDHVASIEDIRDVQELEVVERFHQCLHDEGLLPERHDDYHVMLRFLKARKFDIDKAKHMWSEMLRWRKEFGADNIEEFEYSELDDVLKYYPQFYHGVDKEGRPVYIELIGKVDPNKLVQVTTIDRYVKYHVKESEKCLQMRFPACSIAAKRHIDSCTTILDVQGVGLKNFSKDARELIMQLQKINNDNYPETLHRLYIINAGQGFKMLWGTIKSFLDPDTASKIHVLGSKYQNKLLEIIDESELPDFLGGKCRCEEHGGCIKSDKGPWKDPGIIKRVLNGEANHGRQILAISSVDGKKICYINPRHLTKKCSDASAESSSEMEDVLSPTASVNPIVNPHLTPVHESKLPGHASTSGAPPRVEDIPVVDKVVDTCIGPTTSSMAFNSDSFSLRNIPMELGGLRNRITTWLTVLIVSLVAVLRSVPSRVTARLSSQAIACENHTHSSVLRRLGELEEKLQDLEAKQSQMPLDREELLNRAIHRVDALEAELICTKKMLYDALTRQDELLAYIDQQKKIKFRKKRFCF</sequence>
<keyword evidence="5" id="KW-0813">Transport</keyword>
<reference evidence="12 13" key="1">
    <citation type="submission" date="2019-11" db="EMBL/GenBank/DDBJ databases">
        <title>Whole genome sequence of Oryza granulata.</title>
        <authorList>
            <person name="Li W."/>
        </authorList>
    </citation>
    <scope>NUCLEOTIDE SEQUENCE [LARGE SCALE GENOMIC DNA]</scope>
    <source>
        <strain evidence="13">cv. Menghai</strain>
        <tissue evidence="12">Leaf</tissue>
    </source>
</reference>
<dbReference type="GO" id="GO:0005886">
    <property type="term" value="C:plasma membrane"/>
    <property type="evidence" value="ECO:0007669"/>
    <property type="project" value="UniProtKB-SubCell"/>
</dbReference>
<accession>A0A6G1DVB2</accession>
<dbReference type="InterPro" id="IPR036865">
    <property type="entry name" value="CRAL-TRIO_dom_sf"/>
</dbReference>
<comment type="caution">
    <text evidence="12">The sequence shown here is derived from an EMBL/GenBank/DDBJ whole genome shotgun (WGS) entry which is preliminary data.</text>
</comment>
<dbReference type="SUPFAM" id="SSF52087">
    <property type="entry name" value="CRAL/TRIO domain"/>
    <property type="match status" value="1"/>
</dbReference>
<protein>
    <recommendedName>
        <fullName evidence="14">CRAL-TRIO domain-containing protein</fullName>
    </recommendedName>
</protein>
<dbReference type="Pfam" id="PF03765">
    <property type="entry name" value="CRAL_TRIO_N"/>
    <property type="match status" value="1"/>
</dbReference>
<keyword evidence="4" id="KW-0540">Nuclease</keyword>
<dbReference type="InterPro" id="IPR001251">
    <property type="entry name" value="CRAL-TRIO_dom"/>
</dbReference>
<evidence type="ECO:0000256" key="9">
    <source>
        <dbReference type="SAM" id="MobiDB-lite"/>
    </source>
</evidence>
<dbReference type="Gene3D" id="1.10.8.20">
    <property type="entry name" value="N-terminal domain of phosphatidylinositol transfer protein sec14p"/>
    <property type="match status" value="1"/>
</dbReference>
<dbReference type="AlphaFoldDB" id="A0A6G1DVB2"/>
<dbReference type="Gene3D" id="3.40.525.10">
    <property type="entry name" value="CRAL-TRIO lipid binding domain"/>
    <property type="match status" value="1"/>
</dbReference>
<feature type="domain" description="BFN" evidence="11">
    <location>
        <begin position="126"/>
        <end position="261"/>
    </location>
</feature>
<dbReference type="PANTHER" id="PTHR45657:SF7">
    <property type="entry name" value="OS01G0701900 PROTEIN"/>
    <property type="match status" value="1"/>
</dbReference>
<feature type="region of interest" description="Disordered" evidence="9">
    <location>
        <begin position="712"/>
        <end position="731"/>
    </location>
</feature>
<comment type="similarity">
    <text evidence="8">Belongs to the SFH family.</text>
</comment>
<dbReference type="Pfam" id="PF00650">
    <property type="entry name" value="CRAL_TRIO"/>
    <property type="match status" value="1"/>
</dbReference>
<evidence type="ECO:0000259" key="10">
    <source>
        <dbReference type="PROSITE" id="PS50191"/>
    </source>
</evidence>
<dbReference type="InterPro" id="IPR051026">
    <property type="entry name" value="PI/PC_transfer"/>
</dbReference>
<keyword evidence="5" id="KW-0653">Protein transport</keyword>